<dbReference type="InterPro" id="IPR018177">
    <property type="entry name" value="L-lactate_DH_AS"/>
</dbReference>
<evidence type="ECO:0000256" key="2">
    <source>
        <dbReference type="ARBA" id="ARBA00006054"/>
    </source>
</evidence>
<dbReference type="PROSITE" id="PS00064">
    <property type="entry name" value="L_LDH"/>
    <property type="match status" value="1"/>
</dbReference>
<feature type="binding site" evidence="8">
    <location>
        <begin position="125"/>
        <end position="128"/>
    </location>
    <ligand>
        <name>substrate</name>
    </ligand>
</feature>
<dbReference type="HAMAP" id="MF_00488">
    <property type="entry name" value="Lactate_dehydrog"/>
    <property type="match status" value="1"/>
</dbReference>
<dbReference type="PANTHER" id="PTHR43128">
    <property type="entry name" value="L-2-HYDROXYCARBOXYLATE DEHYDROGENASE (NAD(P)(+))"/>
    <property type="match status" value="1"/>
</dbReference>
<feature type="binding site" evidence="8">
    <location>
        <begin position="84"/>
        <end position="85"/>
    </location>
    <ligand>
        <name>NAD(+)</name>
        <dbReference type="ChEBI" id="CHEBI:57540"/>
    </ligand>
</feature>
<dbReference type="OrthoDB" id="9802969at2"/>
<dbReference type="InterPro" id="IPR022383">
    <property type="entry name" value="Lactate/malate_DH_C"/>
</dbReference>
<dbReference type="EMBL" id="BJYE01000014">
    <property type="protein sequence ID" value="GEN56855.1"/>
    <property type="molecule type" value="Genomic_DNA"/>
</dbReference>
<dbReference type="GO" id="GO:0005737">
    <property type="term" value="C:cytoplasm"/>
    <property type="evidence" value="ECO:0007669"/>
    <property type="project" value="UniProtKB-SubCell"/>
</dbReference>
<comment type="caution">
    <text evidence="13">The sequence shown here is derived from an EMBL/GenBank/DDBJ whole genome shotgun (WGS) entry which is preliminary data.</text>
</comment>
<dbReference type="InterPro" id="IPR015955">
    <property type="entry name" value="Lactate_DH/Glyco_Ohase_4_C"/>
</dbReference>
<evidence type="ECO:0000313" key="13">
    <source>
        <dbReference type="EMBL" id="GEN56855.1"/>
    </source>
</evidence>
<feature type="domain" description="Lactate/malate dehydrogenase N-terminal" evidence="11">
    <location>
        <begin position="10"/>
        <end position="147"/>
    </location>
</feature>
<dbReference type="InterPro" id="IPR001557">
    <property type="entry name" value="L-lactate/malate_DH"/>
</dbReference>
<dbReference type="RefSeq" id="WP_089801684.1">
    <property type="nucleotide sequence ID" value="NZ_BJYE01000014.1"/>
</dbReference>
<keyword evidence="8" id="KW-0597">Phosphoprotein</keyword>
<organism evidence="13 14">
    <name type="scientific">Halolactibacillus alkaliphilus</name>
    <dbReference type="NCBI Taxonomy" id="442899"/>
    <lineage>
        <taxon>Bacteria</taxon>
        <taxon>Bacillati</taxon>
        <taxon>Bacillota</taxon>
        <taxon>Bacilli</taxon>
        <taxon>Bacillales</taxon>
        <taxon>Bacillaceae</taxon>
        <taxon>Halolactibacillus</taxon>
    </lineage>
</organism>
<dbReference type="NCBIfam" id="NF004863">
    <property type="entry name" value="PRK06223.1"/>
    <property type="match status" value="1"/>
</dbReference>
<comment type="pathway">
    <text evidence="1 8">Fermentation; pyruvate fermentation to lactate; (S)-lactate from pyruvate: step 1/1.</text>
</comment>
<comment type="activity regulation">
    <text evidence="8">Allosterically activated by fructose 1,6-bisphosphate (FBP).</text>
</comment>
<evidence type="ECO:0000256" key="3">
    <source>
        <dbReference type="ARBA" id="ARBA00012967"/>
    </source>
</evidence>
<keyword evidence="4 8" id="KW-0021">Allosteric enzyme</keyword>
<dbReference type="GO" id="GO:0004459">
    <property type="term" value="F:L-lactate dehydrogenase (NAD+) activity"/>
    <property type="evidence" value="ECO:0007669"/>
    <property type="project" value="UniProtKB-UniRule"/>
</dbReference>
<comment type="function">
    <text evidence="8">Catalyzes the conversion of lactate to pyruvate.</text>
</comment>
<feature type="binding site" evidence="8">
    <location>
        <position position="158"/>
    </location>
    <ligand>
        <name>beta-D-fructose 1,6-bisphosphate</name>
        <dbReference type="ChEBI" id="CHEBI:32966"/>
        <note>allosteric activator</note>
    </ligand>
</feature>
<feature type="binding site" evidence="8">
    <location>
        <position position="148"/>
    </location>
    <ligand>
        <name>NAD(+)</name>
        <dbReference type="ChEBI" id="CHEBI:57540"/>
    </ligand>
</feature>
<evidence type="ECO:0000259" key="11">
    <source>
        <dbReference type="Pfam" id="PF00056"/>
    </source>
</evidence>
<feature type="binding site" evidence="8">
    <location>
        <position position="234"/>
    </location>
    <ligand>
        <name>substrate</name>
    </ligand>
</feature>
<feature type="binding site" evidence="8">
    <location>
        <position position="173"/>
    </location>
    <ligand>
        <name>beta-D-fructose 1,6-bisphosphate</name>
        <dbReference type="ChEBI" id="CHEBI:32966"/>
        <note>allosteric activator</note>
    </ligand>
</feature>
<evidence type="ECO:0000256" key="5">
    <source>
        <dbReference type="ARBA" id="ARBA00023002"/>
    </source>
</evidence>
<name>A0A511X1P2_9BACI</name>
<dbReference type="SUPFAM" id="SSF56327">
    <property type="entry name" value="LDH C-terminal domain-like"/>
    <property type="match status" value="1"/>
</dbReference>
<dbReference type="EC" id="1.1.1.27" evidence="3 8"/>
<comment type="subunit">
    <text evidence="8">Homotetramer.</text>
</comment>
<dbReference type="Proteomes" id="UP000321400">
    <property type="component" value="Unassembled WGS sequence"/>
</dbReference>
<feature type="binding site" evidence="8">
    <location>
        <position position="70"/>
    </location>
    <ligand>
        <name>NAD(+)</name>
        <dbReference type="ChEBI" id="CHEBI:57540"/>
    </ligand>
</feature>
<feature type="binding site" evidence="8 10">
    <location>
        <position position="40"/>
    </location>
    <ligand>
        <name>NAD(+)</name>
        <dbReference type="ChEBI" id="CHEBI:57540"/>
    </ligand>
</feature>
<comment type="subcellular location">
    <subcellularLocation>
        <location evidence="8">Cytoplasm</location>
    </subcellularLocation>
</comment>
<comment type="caution">
    <text evidence="8">Lacks conserved residue(s) required for the propagation of feature annotation.</text>
</comment>
<evidence type="ECO:0000256" key="4">
    <source>
        <dbReference type="ARBA" id="ARBA00022533"/>
    </source>
</evidence>
<gene>
    <name evidence="13" type="primary">ldh2</name>
    <name evidence="8" type="synonym">ldh</name>
    <name evidence="13" type="ORF">HAL01_13190</name>
</gene>
<dbReference type="Gene3D" id="3.90.110.10">
    <property type="entry name" value="Lactate dehydrogenase/glycoside hydrolase, family 4, C-terminal"/>
    <property type="match status" value="1"/>
</dbReference>
<dbReference type="InterPro" id="IPR011304">
    <property type="entry name" value="L-lactate_DH"/>
</dbReference>
<feature type="binding site" evidence="8">
    <location>
        <position position="93"/>
    </location>
    <ligand>
        <name>substrate</name>
    </ligand>
</feature>
<accession>A0A511X1P2</accession>
<dbReference type="PANTHER" id="PTHR43128:SF16">
    <property type="entry name" value="L-LACTATE DEHYDROGENASE"/>
    <property type="match status" value="1"/>
</dbReference>
<evidence type="ECO:0000256" key="1">
    <source>
        <dbReference type="ARBA" id="ARBA00004843"/>
    </source>
</evidence>
<dbReference type="PRINTS" id="PR00086">
    <property type="entry name" value="LLDHDRGNASE"/>
</dbReference>
<feature type="binding site" evidence="10">
    <location>
        <begin position="15"/>
        <end position="20"/>
    </location>
    <ligand>
        <name>NAD(+)</name>
        <dbReference type="ChEBI" id="CHEBI:57540"/>
    </ligand>
</feature>
<dbReference type="SUPFAM" id="SSF51735">
    <property type="entry name" value="NAD(P)-binding Rossmann-fold domains"/>
    <property type="match status" value="1"/>
</dbReference>
<reference evidence="13 14" key="1">
    <citation type="submission" date="2019-07" db="EMBL/GenBank/DDBJ databases">
        <title>Whole genome shotgun sequence of Halolactibacillus alkaliphilus NBRC 103919.</title>
        <authorList>
            <person name="Hosoyama A."/>
            <person name="Uohara A."/>
            <person name="Ohji S."/>
            <person name="Ichikawa N."/>
        </authorList>
    </citation>
    <scope>NUCLEOTIDE SEQUENCE [LARGE SCALE GENOMIC DNA]</scope>
    <source>
        <strain evidence="13 14">NBRC 103919</strain>
    </source>
</reference>
<feature type="modified residue" description="Phosphotyrosine" evidence="8">
    <location>
        <position position="225"/>
    </location>
</feature>
<feature type="binding site" evidence="8">
    <location>
        <position position="87"/>
    </location>
    <ligand>
        <name>substrate</name>
    </ligand>
</feature>
<keyword evidence="14" id="KW-1185">Reference proteome</keyword>
<dbReference type="GO" id="GO:0006089">
    <property type="term" value="P:lactate metabolic process"/>
    <property type="evidence" value="ECO:0007669"/>
    <property type="project" value="TreeGrafter"/>
</dbReference>
<dbReference type="GO" id="GO:0006096">
    <property type="term" value="P:glycolytic process"/>
    <property type="evidence" value="ECO:0007669"/>
    <property type="project" value="UniProtKB-UniRule"/>
</dbReference>
<dbReference type="NCBIfam" id="NF000824">
    <property type="entry name" value="PRK00066.1"/>
    <property type="match status" value="1"/>
</dbReference>
<feature type="binding site" evidence="8">
    <location>
        <begin position="123"/>
        <end position="125"/>
    </location>
    <ligand>
        <name>NAD(+)</name>
        <dbReference type="ChEBI" id="CHEBI:57540"/>
    </ligand>
</feature>
<evidence type="ECO:0000259" key="12">
    <source>
        <dbReference type="Pfam" id="PF02866"/>
    </source>
</evidence>
<dbReference type="PIRSF" id="PIRSF000102">
    <property type="entry name" value="Lac_mal_DH"/>
    <property type="match status" value="1"/>
</dbReference>
<feature type="binding site" evidence="8">
    <location>
        <begin position="153"/>
        <end position="156"/>
    </location>
    <ligand>
        <name>substrate</name>
    </ligand>
</feature>
<comment type="catalytic activity">
    <reaction evidence="7 8">
        <text>(S)-lactate + NAD(+) = pyruvate + NADH + H(+)</text>
        <dbReference type="Rhea" id="RHEA:23444"/>
        <dbReference type="ChEBI" id="CHEBI:15361"/>
        <dbReference type="ChEBI" id="CHEBI:15378"/>
        <dbReference type="ChEBI" id="CHEBI:16651"/>
        <dbReference type="ChEBI" id="CHEBI:57540"/>
        <dbReference type="ChEBI" id="CHEBI:57945"/>
        <dbReference type="EC" id="1.1.1.27"/>
    </reaction>
</comment>
<keyword evidence="5 8" id="KW-0560">Oxidoreductase</keyword>
<evidence type="ECO:0000256" key="9">
    <source>
        <dbReference type="PIRSR" id="PIRSR000102-1"/>
    </source>
</evidence>
<keyword evidence="6 8" id="KW-0520">NAD</keyword>
<evidence type="ECO:0000256" key="7">
    <source>
        <dbReference type="ARBA" id="ARBA00049258"/>
    </source>
</evidence>
<feature type="binding site" evidence="10">
    <location>
        <position position="100"/>
    </location>
    <ligand>
        <name>NAD(+)</name>
        <dbReference type="ChEBI" id="CHEBI:57540"/>
    </ligand>
</feature>
<dbReference type="InterPro" id="IPR001236">
    <property type="entry name" value="Lactate/malate_DH_N"/>
</dbReference>
<evidence type="ECO:0000256" key="6">
    <source>
        <dbReference type="ARBA" id="ARBA00023027"/>
    </source>
</evidence>
<dbReference type="FunFam" id="3.40.50.720:FF:000018">
    <property type="entry name" value="Malate dehydrogenase"/>
    <property type="match status" value="1"/>
</dbReference>
<proteinExistence type="inferred from homology"/>
<feature type="binding site" evidence="8">
    <location>
        <position position="45"/>
    </location>
    <ligand>
        <name>NAD(+)</name>
        <dbReference type="ChEBI" id="CHEBI:57540"/>
    </ligand>
</feature>
<evidence type="ECO:0000256" key="8">
    <source>
        <dbReference type="HAMAP-Rule" id="MF_00488"/>
    </source>
</evidence>
<dbReference type="Gene3D" id="3.40.50.720">
    <property type="entry name" value="NAD(P)-binding Rossmann-like Domain"/>
    <property type="match status" value="1"/>
</dbReference>
<comment type="similarity">
    <text evidence="2 8">Belongs to the LDH/MDH superfamily. LDH family.</text>
</comment>
<keyword evidence="8" id="KW-0963">Cytoplasm</keyword>
<dbReference type="UniPathway" id="UPA00554">
    <property type="reaction ID" value="UER00611"/>
</dbReference>
<feature type="domain" description="Lactate/malate dehydrogenase C-terminal" evidence="12">
    <location>
        <begin position="150"/>
        <end position="313"/>
    </location>
</feature>
<feature type="binding site" evidence="8">
    <location>
        <position position="19"/>
    </location>
    <ligand>
        <name>NAD(+)</name>
        <dbReference type="ChEBI" id="CHEBI:57540"/>
    </ligand>
</feature>
<dbReference type="InterPro" id="IPR036291">
    <property type="entry name" value="NAD(P)-bd_dom_sf"/>
</dbReference>
<dbReference type="Pfam" id="PF00056">
    <property type="entry name" value="Ldh_1_N"/>
    <property type="match status" value="1"/>
</dbReference>
<feature type="active site" description="Proton acceptor" evidence="8 9">
    <location>
        <position position="180"/>
    </location>
</feature>
<dbReference type="AlphaFoldDB" id="A0A511X1P2"/>
<dbReference type="STRING" id="442899.SAMN05720591_11422"/>
<protein>
    <recommendedName>
        <fullName evidence="3 8">L-lactate dehydrogenase</fullName>
        <shortName evidence="8">L-LDH</shortName>
        <ecNumber evidence="3 8">1.1.1.27</ecNumber>
    </recommendedName>
</protein>
<evidence type="ECO:0000313" key="14">
    <source>
        <dbReference type="Proteomes" id="UP000321400"/>
    </source>
</evidence>
<dbReference type="NCBIfam" id="TIGR01771">
    <property type="entry name" value="L-LDH-NAD"/>
    <property type="match status" value="1"/>
</dbReference>
<evidence type="ECO:0000256" key="10">
    <source>
        <dbReference type="PIRSR" id="PIRSR000102-3"/>
    </source>
</evidence>
<dbReference type="CDD" id="cd05291">
    <property type="entry name" value="HicDH_like"/>
    <property type="match status" value="1"/>
</dbReference>
<sequence>MHQKSNKTKKVAIVGTGFVGSSYAYSLVNQGTVSELVLIDLNKERAEGEAQDLNHGVPFGSPMKIKAGDYGDCHDVDLVVITAGANQKPGETRLDLASKNAKIMRGIVKEIMASGFDGILVVASNPVDVMTHVAYEASGLPKEHVIGSGTILDTARFRYLLSDYFQVDSRNVHAYIVGEHGDSELPIWSHVTIGGLPLNVYGKLNNFYEDRDMQAIFENVRDAAYQIIQKKGATYYGIGMGLARLTKALLYNENSILTVSTYFQGEYDIDGVFMGIPAVVNANGVREILRLNLPEREQKQLENSADILRNMYNNLDK</sequence>
<dbReference type="Pfam" id="PF02866">
    <property type="entry name" value="Ldh_1_C"/>
    <property type="match status" value="1"/>
</dbReference>